<dbReference type="PANTHER" id="PTHR45753">
    <property type="entry name" value="ORNITHINE CARBAMOYLTRANSFERASE, MITOCHONDRIAL"/>
    <property type="match status" value="1"/>
</dbReference>
<dbReference type="InterPro" id="IPR006130">
    <property type="entry name" value="Asp/Orn_carbamoylTrfase"/>
</dbReference>
<accession>A0A6N2RD38</accession>
<evidence type="ECO:0000259" key="8">
    <source>
        <dbReference type="Pfam" id="PF02729"/>
    </source>
</evidence>
<feature type="binding site" evidence="6">
    <location>
        <position position="78"/>
    </location>
    <ligand>
        <name>carbamoyl phosphate</name>
        <dbReference type="ChEBI" id="CHEBI:58228"/>
    </ligand>
</feature>
<dbReference type="InterPro" id="IPR036901">
    <property type="entry name" value="Asp/Orn_carbamoylTrfase_sf"/>
</dbReference>
<evidence type="ECO:0000256" key="3">
    <source>
        <dbReference type="ARBA" id="ARBA00013007"/>
    </source>
</evidence>
<feature type="binding site" evidence="6">
    <location>
        <begin position="51"/>
        <end position="54"/>
    </location>
    <ligand>
        <name>carbamoyl phosphate</name>
        <dbReference type="ChEBI" id="CHEBI:58228"/>
    </ligand>
</feature>
<dbReference type="EMBL" id="CACRSK010000001">
    <property type="protein sequence ID" value="VYS78584.1"/>
    <property type="molecule type" value="Genomic_DNA"/>
</dbReference>
<evidence type="ECO:0000256" key="6">
    <source>
        <dbReference type="HAMAP-Rule" id="MF_01109"/>
    </source>
</evidence>
<dbReference type="InterPro" id="IPR006132">
    <property type="entry name" value="Asp/Orn_carbamoyltranf_P-bd"/>
</dbReference>
<dbReference type="GO" id="GO:0016597">
    <property type="term" value="F:amino acid binding"/>
    <property type="evidence" value="ECO:0007669"/>
    <property type="project" value="InterPro"/>
</dbReference>
<dbReference type="GO" id="GO:0042450">
    <property type="term" value="P:L-arginine biosynthetic process via ornithine"/>
    <property type="evidence" value="ECO:0007669"/>
    <property type="project" value="UniProtKB-UniRule"/>
</dbReference>
<dbReference type="PRINTS" id="PR00100">
    <property type="entry name" value="AOTCASE"/>
</dbReference>
<dbReference type="PRINTS" id="PR00102">
    <property type="entry name" value="OTCASE"/>
</dbReference>
<proteinExistence type="inferred from homology"/>
<feature type="domain" description="Aspartate/ornithine carbamoyltransferase Asp/Orn-binding" evidence="7">
    <location>
        <begin position="146"/>
        <end position="300"/>
    </location>
</feature>
<comment type="subcellular location">
    <subcellularLocation>
        <location evidence="6">Cytoplasm</location>
    </subcellularLocation>
</comment>
<evidence type="ECO:0000256" key="1">
    <source>
        <dbReference type="ARBA" id="ARBA00004975"/>
    </source>
</evidence>
<feature type="binding site" evidence="6">
    <location>
        <position position="157"/>
    </location>
    <ligand>
        <name>L-ornithine</name>
        <dbReference type="ChEBI" id="CHEBI:46911"/>
    </ligand>
</feature>
<keyword evidence="6" id="KW-0963">Cytoplasm</keyword>
<dbReference type="GO" id="GO:0005737">
    <property type="term" value="C:cytoplasm"/>
    <property type="evidence" value="ECO:0007669"/>
    <property type="project" value="UniProtKB-SubCell"/>
</dbReference>
<feature type="domain" description="Aspartate/ornithine carbamoyltransferase carbamoyl-P binding" evidence="8">
    <location>
        <begin position="2"/>
        <end position="142"/>
    </location>
</feature>
<feature type="binding site" evidence="6">
    <location>
        <position position="289"/>
    </location>
    <ligand>
        <name>carbamoyl phosphate</name>
        <dbReference type="ChEBI" id="CHEBI:58228"/>
    </ligand>
</feature>
<dbReference type="Pfam" id="PF00185">
    <property type="entry name" value="OTCace"/>
    <property type="match status" value="1"/>
</dbReference>
<dbReference type="RefSeq" id="WP_156846861.1">
    <property type="nucleotide sequence ID" value="NZ_CACRSK010000001.1"/>
</dbReference>
<feature type="binding site" evidence="6">
    <location>
        <begin position="225"/>
        <end position="226"/>
    </location>
    <ligand>
        <name>L-ornithine</name>
        <dbReference type="ChEBI" id="CHEBI:46911"/>
    </ligand>
</feature>
<feature type="binding site" evidence="6">
    <location>
        <position position="102"/>
    </location>
    <ligand>
        <name>carbamoyl phosphate</name>
        <dbReference type="ChEBI" id="CHEBI:58228"/>
    </ligand>
</feature>
<keyword evidence="4 6" id="KW-0808">Transferase</keyword>
<evidence type="ECO:0000256" key="4">
    <source>
        <dbReference type="ARBA" id="ARBA00022679"/>
    </source>
</evidence>
<dbReference type="NCBIfam" id="TIGR00658">
    <property type="entry name" value="orni_carb_tr"/>
    <property type="match status" value="1"/>
</dbReference>
<feature type="binding site" evidence="6">
    <location>
        <begin position="261"/>
        <end position="262"/>
    </location>
    <ligand>
        <name>carbamoyl phosphate</name>
        <dbReference type="ChEBI" id="CHEBI:58228"/>
    </ligand>
</feature>
<evidence type="ECO:0000259" key="7">
    <source>
        <dbReference type="Pfam" id="PF00185"/>
    </source>
</evidence>
<dbReference type="PANTHER" id="PTHR45753:SF3">
    <property type="entry name" value="ORNITHINE TRANSCARBAMYLASE, MITOCHONDRIAL"/>
    <property type="match status" value="1"/>
</dbReference>
<evidence type="ECO:0000256" key="2">
    <source>
        <dbReference type="ARBA" id="ARBA00007805"/>
    </source>
</evidence>
<dbReference type="FunFam" id="3.40.50.1370:FF:000008">
    <property type="entry name" value="Ornithine carbamoyltransferase"/>
    <property type="match status" value="1"/>
</dbReference>
<evidence type="ECO:0000256" key="5">
    <source>
        <dbReference type="ARBA" id="ARBA00048772"/>
    </source>
</evidence>
<comment type="catalytic activity">
    <reaction evidence="5 6">
        <text>carbamoyl phosphate + L-ornithine = L-citrulline + phosphate + H(+)</text>
        <dbReference type="Rhea" id="RHEA:19513"/>
        <dbReference type="ChEBI" id="CHEBI:15378"/>
        <dbReference type="ChEBI" id="CHEBI:43474"/>
        <dbReference type="ChEBI" id="CHEBI:46911"/>
        <dbReference type="ChEBI" id="CHEBI:57743"/>
        <dbReference type="ChEBI" id="CHEBI:58228"/>
        <dbReference type="EC" id="2.1.3.3"/>
    </reaction>
</comment>
<dbReference type="PROSITE" id="PS00097">
    <property type="entry name" value="CARBAMOYLTRANSFERASE"/>
    <property type="match status" value="1"/>
</dbReference>
<gene>
    <name evidence="9" type="primary">argF</name>
    <name evidence="9" type="ORF">CULFYP111_00369</name>
</gene>
<comment type="similarity">
    <text evidence="2 6">Belongs to the aspartate/ornithine carbamoyltransferase superfamily. OTCase family.</text>
</comment>
<organism evidence="9">
    <name type="scientific">Campylobacter ureolyticus</name>
    <dbReference type="NCBI Taxonomy" id="827"/>
    <lineage>
        <taxon>Bacteria</taxon>
        <taxon>Pseudomonadati</taxon>
        <taxon>Campylobacterota</taxon>
        <taxon>Epsilonproteobacteria</taxon>
        <taxon>Campylobacterales</taxon>
        <taxon>Campylobacteraceae</taxon>
        <taxon>Campylobacter</taxon>
    </lineage>
</organism>
<feature type="binding site" evidence="6">
    <location>
        <position position="221"/>
    </location>
    <ligand>
        <name>L-ornithine</name>
        <dbReference type="ChEBI" id="CHEBI:46911"/>
    </ligand>
</feature>
<dbReference type="InterPro" id="IPR002292">
    <property type="entry name" value="Orn/put_carbamltrans"/>
</dbReference>
<dbReference type="GO" id="GO:0019240">
    <property type="term" value="P:citrulline biosynthetic process"/>
    <property type="evidence" value="ECO:0007669"/>
    <property type="project" value="TreeGrafter"/>
</dbReference>
<dbReference type="HAMAP" id="MF_01109">
    <property type="entry name" value="OTCase"/>
    <property type="match status" value="1"/>
</dbReference>
<comment type="pathway">
    <text evidence="1">Amino-acid biosynthesis; L-arginine biosynthesis; L-arginine from L-ornithine and carbamoyl phosphate: step 1/3.</text>
</comment>
<protein>
    <recommendedName>
        <fullName evidence="3 6">Ornithine carbamoyltransferase</fullName>
        <shortName evidence="6">OTCase</shortName>
        <ecNumber evidence="3 6">2.1.3.3</ecNumber>
    </recommendedName>
</protein>
<dbReference type="EC" id="2.1.3.3" evidence="3 6"/>
<sequence length="307" mass="34871">MKDFLTLNDFKKEQILEILEIVKNIKNEVKKGIFTPYLKNQTLAMVFEKNSTRTRISFEVGMYQLGGHALFLDSKTTQLGRGEPIKDTARVISSMCDMAMLRVYRHADLKEFAKFAEIPVINGLSDLFHPVQLMADYLTMMELNVGKNIVYIGDSNNMCNSWLNLASIMGLNLNVAIPKNYKINDEVLKIAMNNAKISGAKITITNDPKIAIKDVDVVATDTWFSMGDEVSKDQKVKDFEGFLIDEDLMNLAKKDAILLHCLPAYRGYEISDKVFEKHSKEIFLEAENRLHAQKGIMVWLNKACKNS</sequence>
<feature type="binding site" evidence="6">
    <location>
        <begin position="129"/>
        <end position="132"/>
    </location>
    <ligand>
        <name>carbamoyl phosphate</name>
        <dbReference type="ChEBI" id="CHEBI:58228"/>
    </ligand>
</feature>
<reference evidence="9" key="1">
    <citation type="submission" date="2019-11" db="EMBL/GenBank/DDBJ databases">
        <authorList>
            <person name="Feng L."/>
        </authorList>
    </citation>
    <scope>NUCLEOTIDE SEQUENCE</scope>
    <source>
        <strain evidence="9">CUreolyticusLFYP111</strain>
    </source>
</reference>
<dbReference type="NCBIfam" id="NF001986">
    <property type="entry name" value="PRK00779.1"/>
    <property type="match status" value="1"/>
</dbReference>
<dbReference type="SUPFAM" id="SSF53671">
    <property type="entry name" value="Aspartate/ornithine carbamoyltransferase"/>
    <property type="match status" value="1"/>
</dbReference>
<dbReference type="AlphaFoldDB" id="A0A6N2RD38"/>
<dbReference type="Gene3D" id="3.40.50.1370">
    <property type="entry name" value="Aspartate/ornithine carbamoyltransferase"/>
    <property type="match status" value="2"/>
</dbReference>
<dbReference type="Pfam" id="PF02729">
    <property type="entry name" value="OTCace_N"/>
    <property type="match status" value="1"/>
</dbReference>
<dbReference type="InterPro" id="IPR024904">
    <property type="entry name" value="OTCase_ArgI"/>
</dbReference>
<dbReference type="InterPro" id="IPR006131">
    <property type="entry name" value="Asp_carbamoyltransf_Asp/Orn-bd"/>
</dbReference>
<name>A0A6N2RD38_9BACT</name>
<dbReference type="GO" id="GO:0004585">
    <property type="term" value="F:ornithine carbamoyltransferase activity"/>
    <property type="evidence" value="ECO:0007669"/>
    <property type="project" value="UniProtKB-UniRule"/>
</dbReference>
<evidence type="ECO:0000313" key="9">
    <source>
        <dbReference type="EMBL" id="VYS78584.1"/>
    </source>
</evidence>